<organism evidence="4 5">
    <name type="scientific">Cladobotryum mycophilum</name>
    <dbReference type="NCBI Taxonomy" id="491253"/>
    <lineage>
        <taxon>Eukaryota</taxon>
        <taxon>Fungi</taxon>
        <taxon>Dikarya</taxon>
        <taxon>Ascomycota</taxon>
        <taxon>Pezizomycotina</taxon>
        <taxon>Sordariomycetes</taxon>
        <taxon>Hypocreomycetidae</taxon>
        <taxon>Hypocreales</taxon>
        <taxon>Hypocreaceae</taxon>
        <taxon>Cladobotryum</taxon>
    </lineage>
</organism>
<gene>
    <name evidence="4" type="ORF">PT974_02974</name>
</gene>
<dbReference type="PANTHER" id="PTHR33365:SF6">
    <property type="entry name" value="OXIDASE USTYA"/>
    <property type="match status" value="1"/>
</dbReference>
<feature type="compositionally biased region" description="Basic and acidic residues" evidence="2">
    <location>
        <begin position="1"/>
        <end position="14"/>
    </location>
</feature>
<keyword evidence="3" id="KW-0812">Transmembrane</keyword>
<comment type="similarity">
    <text evidence="1">Belongs to the ustYa family.</text>
</comment>
<name>A0ABR0T0S3_9HYPO</name>
<evidence type="ECO:0000256" key="3">
    <source>
        <dbReference type="SAM" id="Phobius"/>
    </source>
</evidence>
<feature type="transmembrane region" description="Helical" evidence="3">
    <location>
        <begin position="34"/>
        <end position="56"/>
    </location>
</feature>
<reference evidence="4 5" key="1">
    <citation type="submission" date="2024-01" db="EMBL/GenBank/DDBJ databases">
        <title>Complete genome of Cladobotryum mycophilum ATHUM6906.</title>
        <authorList>
            <person name="Christinaki A.C."/>
            <person name="Myridakis A.I."/>
            <person name="Kouvelis V.N."/>
        </authorList>
    </citation>
    <scope>NUCLEOTIDE SEQUENCE [LARGE SCALE GENOMIC DNA]</scope>
    <source>
        <strain evidence="4 5">ATHUM6906</strain>
    </source>
</reference>
<protein>
    <submittedName>
        <fullName evidence="4">Uncharacterized protein</fullName>
    </submittedName>
</protein>
<evidence type="ECO:0000256" key="2">
    <source>
        <dbReference type="SAM" id="MobiDB-lite"/>
    </source>
</evidence>
<dbReference type="InterPro" id="IPR021765">
    <property type="entry name" value="UstYa-like"/>
</dbReference>
<dbReference type="Proteomes" id="UP001338125">
    <property type="component" value="Unassembled WGS sequence"/>
</dbReference>
<proteinExistence type="inferred from homology"/>
<dbReference type="EMBL" id="JAVFKD010000002">
    <property type="protein sequence ID" value="KAK5997610.1"/>
    <property type="molecule type" value="Genomic_DNA"/>
</dbReference>
<dbReference type="PANTHER" id="PTHR33365">
    <property type="entry name" value="YALI0B05434P"/>
    <property type="match status" value="1"/>
</dbReference>
<evidence type="ECO:0000313" key="5">
    <source>
        <dbReference type="Proteomes" id="UP001338125"/>
    </source>
</evidence>
<keyword evidence="5" id="KW-1185">Reference proteome</keyword>
<comment type="caution">
    <text evidence="4">The sequence shown here is derived from an EMBL/GenBank/DDBJ whole genome shotgun (WGS) entry which is preliminary data.</text>
</comment>
<keyword evidence="3" id="KW-0472">Membrane</keyword>
<sequence>MASRKEGQYDRLRNDDEDTENADMHFHPGFHGRISSLSCLLISNTILALVIVGLLVRSSYQPPASTASIPYTGVGSVQLLEDQLGLASNVIKTYRFFEDNLDDFDFRKGDPYWSDLFPKGGGQVFLDDEVVAAYKLPPSLRSPTKGNYTAYMMAGYHSMHCLTGLRQVIGKFMAAHKIGEQYDISENKWRHTVHCLADLRQLVLCNLDETLFVFEEGYIHPGYHQKKMLDHLAPVSRTRPTSLIRTPKYYRSLTAKVSERDMLADTPGS</sequence>
<evidence type="ECO:0000313" key="4">
    <source>
        <dbReference type="EMBL" id="KAK5997610.1"/>
    </source>
</evidence>
<keyword evidence="3" id="KW-1133">Transmembrane helix</keyword>
<feature type="region of interest" description="Disordered" evidence="2">
    <location>
        <begin position="1"/>
        <end position="20"/>
    </location>
</feature>
<dbReference type="Pfam" id="PF11807">
    <property type="entry name" value="UstYa"/>
    <property type="match status" value="1"/>
</dbReference>
<evidence type="ECO:0000256" key="1">
    <source>
        <dbReference type="ARBA" id="ARBA00035112"/>
    </source>
</evidence>
<accession>A0ABR0T0S3</accession>